<reference evidence="7 8" key="2">
    <citation type="submission" date="2017-02" db="EMBL/GenBank/DDBJ databases">
        <title>A genome survey and senescence transcriptome analysis in Lentinula edodes.</title>
        <authorList>
            <person name="Sakamoto Y."/>
            <person name="Nakade K."/>
            <person name="Sato S."/>
            <person name="Yoshida Y."/>
            <person name="Miyazaki K."/>
            <person name="Natsume S."/>
            <person name="Konno N."/>
        </authorList>
    </citation>
    <scope>NUCLEOTIDE SEQUENCE [LARGE SCALE GENOMIC DNA]</scope>
    <source>
        <strain evidence="7 8">NBRC 111202</strain>
    </source>
</reference>
<dbReference type="GO" id="GO:0046872">
    <property type="term" value="F:metal ion binding"/>
    <property type="evidence" value="ECO:0007669"/>
    <property type="project" value="UniProtKB-KW"/>
</dbReference>
<dbReference type="GO" id="GO:0005737">
    <property type="term" value="C:cytoplasm"/>
    <property type="evidence" value="ECO:0007669"/>
    <property type="project" value="TreeGrafter"/>
</dbReference>
<evidence type="ECO:0000256" key="3">
    <source>
        <dbReference type="ARBA" id="ARBA00022964"/>
    </source>
</evidence>
<reference evidence="7 8" key="1">
    <citation type="submission" date="2016-08" db="EMBL/GenBank/DDBJ databases">
        <authorList>
            <consortium name="Lentinula edodes genome sequencing consortium"/>
            <person name="Sakamoto Y."/>
            <person name="Nakade K."/>
            <person name="Sato S."/>
            <person name="Yoshida Y."/>
            <person name="Miyazaki K."/>
            <person name="Natsume S."/>
            <person name="Konno N."/>
        </authorList>
    </citation>
    <scope>NUCLEOTIDE SEQUENCE [LARGE SCALE GENOMIC DNA]</scope>
    <source>
        <strain evidence="7 8">NBRC 111202</strain>
    </source>
</reference>
<accession>A0A1Q3E0F5</accession>
<evidence type="ECO:0000313" key="8">
    <source>
        <dbReference type="Proteomes" id="UP000188533"/>
    </source>
</evidence>
<keyword evidence="8" id="KW-1185">Reference proteome</keyword>
<evidence type="ECO:0000256" key="2">
    <source>
        <dbReference type="ARBA" id="ARBA00022723"/>
    </source>
</evidence>
<dbReference type="PANTHER" id="PTHR30468:SF10">
    <property type="entry name" value="TAUD_TFDA-LIKE DOMAIN-CONTAINING PROTEIN"/>
    <property type="match status" value="1"/>
</dbReference>
<dbReference type="EMBL" id="BDGU01000035">
    <property type="protein sequence ID" value="GAW00646.1"/>
    <property type="molecule type" value="Genomic_DNA"/>
</dbReference>
<dbReference type="AlphaFoldDB" id="A0A1Q3E0F5"/>
<keyword evidence="5" id="KW-0408">Iron</keyword>
<dbReference type="STRING" id="5353.A0A1Q3E0F5"/>
<protein>
    <submittedName>
        <fullName evidence="7">Taurine catabolism dioxygenase</fullName>
    </submittedName>
</protein>
<evidence type="ECO:0000256" key="5">
    <source>
        <dbReference type="ARBA" id="ARBA00023004"/>
    </source>
</evidence>
<evidence type="ECO:0000259" key="6">
    <source>
        <dbReference type="Pfam" id="PF02668"/>
    </source>
</evidence>
<dbReference type="PANTHER" id="PTHR30468">
    <property type="entry name" value="ALPHA-KETOGLUTARATE-DEPENDENT SULFONATE DIOXYGENASE"/>
    <property type="match status" value="1"/>
</dbReference>
<name>A0A1Q3E0F5_LENED</name>
<feature type="domain" description="TauD/TfdA-like" evidence="6">
    <location>
        <begin position="57"/>
        <end position="315"/>
    </location>
</feature>
<proteinExistence type="inferred from homology"/>
<evidence type="ECO:0000313" key="7">
    <source>
        <dbReference type="EMBL" id="GAW00646.1"/>
    </source>
</evidence>
<dbReference type="GO" id="GO:0016706">
    <property type="term" value="F:2-oxoglutarate-dependent dioxygenase activity"/>
    <property type="evidence" value="ECO:0007669"/>
    <property type="project" value="TreeGrafter"/>
</dbReference>
<dbReference type="Gene3D" id="3.60.130.10">
    <property type="entry name" value="Clavaminate synthase-like"/>
    <property type="match status" value="1"/>
</dbReference>
<dbReference type="InterPro" id="IPR051323">
    <property type="entry name" value="AtsK-like"/>
</dbReference>
<sequence>MVAAPDSESSSSRPSSPAISPDAIIGSLVQFPHYDIEPHIGTHFDDPSTQLSAILKAPNSDQLIKDLATLVSHRGVVFFSSQDLTTQEQLELGRRIGELSGKPKTSTLHRHPISEETPELGADVSVISSMGGIAKAGYKEKIRASDGWHSDITFEPVPADYSLLKMHTLPPVGGDTLWASGYEAYDKLSPALQKFLEGLTAVHSGEIFIEYAKKFDLKINNPRGSPENGDTGLVAVHPVIRTNPVTGLKSLFVNKSFTKRIVELSPDESDNILEYLFRHVSENHDFQVRYKWKVNDLAIWDNRSTFHTATHDYTAFRQGNRVVSIGEKPFFDPNSKSRRQALGFPL</sequence>
<dbReference type="SUPFAM" id="SSF51197">
    <property type="entry name" value="Clavaminate synthase-like"/>
    <property type="match status" value="1"/>
</dbReference>
<dbReference type="InterPro" id="IPR003819">
    <property type="entry name" value="TauD/TfdA-like"/>
</dbReference>
<dbReference type="Pfam" id="PF02668">
    <property type="entry name" value="TauD"/>
    <property type="match status" value="1"/>
</dbReference>
<evidence type="ECO:0000256" key="1">
    <source>
        <dbReference type="ARBA" id="ARBA00005896"/>
    </source>
</evidence>
<comment type="caution">
    <text evidence="7">The sequence shown here is derived from an EMBL/GenBank/DDBJ whole genome shotgun (WGS) entry which is preliminary data.</text>
</comment>
<gene>
    <name evidence="7" type="ORF">LENED_002186</name>
</gene>
<dbReference type="InterPro" id="IPR042098">
    <property type="entry name" value="TauD-like_sf"/>
</dbReference>
<keyword evidence="3 7" id="KW-0223">Dioxygenase</keyword>
<keyword evidence="2" id="KW-0479">Metal-binding</keyword>
<evidence type="ECO:0000256" key="4">
    <source>
        <dbReference type="ARBA" id="ARBA00023002"/>
    </source>
</evidence>
<comment type="similarity">
    <text evidence="1">Belongs to the TfdA dioxygenase family.</text>
</comment>
<dbReference type="Proteomes" id="UP000188533">
    <property type="component" value="Unassembled WGS sequence"/>
</dbReference>
<organism evidence="7 8">
    <name type="scientific">Lentinula edodes</name>
    <name type="common">Shiitake mushroom</name>
    <name type="synonym">Lentinus edodes</name>
    <dbReference type="NCBI Taxonomy" id="5353"/>
    <lineage>
        <taxon>Eukaryota</taxon>
        <taxon>Fungi</taxon>
        <taxon>Dikarya</taxon>
        <taxon>Basidiomycota</taxon>
        <taxon>Agaricomycotina</taxon>
        <taxon>Agaricomycetes</taxon>
        <taxon>Agaricomycetidae</taxon>
        <taxon>Agaricales</taxon>
        <taxon>Marasmiineae</taxon>
        <taxon>Omphalotaceae</taxon>
        <taxon>Lentinula</taxon>
    </lineage>
</organism>
<keyword evidence="4" id="KW-0560">Oxidoreductase</keyword>